<organism evidence="2 3">
    <name type="scientific">Mesorhizobium calcicola</name>
    <dbReference type="NCBI Taxonomy" id="1300310"/>
    <lineage>
        <taxon>Bacteria</taxon>
        <taxon>Pseudomonadati</taxon>
        <taxon>Pseudomonadota</taxon>
        <taxon>Alphaproteobacteria</taxon>
        <taxon>Hyphomicrobiales</taxon>
        <taxon>Phyllobacteriaceae</taxon>
        <taxon>Mesorhizobium</taxon>
    </lineage>
</organism>
<protein>
    <submittedName>
        <fullName evidence="2">YHS domain-containing (Seleno)protein</fullName>
    </submittedName>
</protein>
<keyword evidence="3" id="KW-1185">Reference proteome</keyword>
<dbReference type="EMBL" id="JBHUGY010000020">
    <property type="protein sequence ID" value="MFD2053810.1"/>
    <property type="molecule type" value="Genomic_DNA"/>
</dbReference>
<evidence type="ECO:0000313" key="2">
    <source>
        <dbReference type="EMBL" id="MFD2053810.1"/>
    </source>
</evidence>
<dbReference type="NCBIfam" id="NF041384">
    <property type="entry name" value="YHS_seleno_dom"/>
    <property type="match status" value="1"/>
</dbReference>
<feature type="signal peptide" evidence="1">
    <location>
        <begin position="1"/>
        <end position="31"/>
    </location>
</feature>
<dbReference type="Proteomes" id="UP001597349">
    <property type="component" value="Unassembled WGS sequence"/>
</dbReference>
<reference evidence="3" key="1">
    <citation type="journal article" date="2019" name="Int. J. Syst. Evol. Microbiol.">
        <title>The Global Catalogue of Microorganisms (GCM) 10K type strain sequencing project: providing services to taxonomists for standard genome sequencing and annotation.</title>
        <authorList>
            <consortium name="The Broad Institute Genomics Platform"/>
            <consortium name="The Broad Institute Genome Sequencing Center for Infectious Disease"/>
            <person name="Wu L."/>
            <person name="Ma J."/>
        </authorList>
    </citation>
    <scope>NUCLEOTIDE SEQUENCE [LARGE SCALE GENOMIC DNA]</scope>
    <source>
        <strain evidence="3">CGMCC 1.16226</strain>
    </source>
</reference>
<evidence type="ECO:0000256" key="1">
    <source>
        <dbReference type="SAM" id="SignalP"/>
    </source>
</evidence>
<keyword evidence="1" id="KW-0732">Signal</keyword>
<comment type="caution">
    <text evidence="2">The sequence shown here is derived from an EMBL/GenBank/DDBJ whole genome shotgun (WGS) entry which is preliminary data.</text>
</comment>
<dbReference type="RefSeq" id="WP_379018806.1">
    <property type="nucleotide sequence ID" value="NZ_JBHUGY010000020.1"/>
</dbReference>
<accession>A0ABW4WAX5</accession>
<sequence length="169" mass="17946">MTENRSTFDSLLCAGVAAVSILLFGTSASYAGDGVNTGYFGNVAILGYDPVAYFTDGRATMGSPKISKKWLGATWYFASVQHRDAFISEPVRYAPQFGGFCTGGMSAKEASANLDPEAFRIVDGKLFLFSGKGGLEEDFDANPVPVIAKAEAEWAAVEAKEFEARAAAN</sequence>
<feature type="chain" id="PRO_5046087209" evidence="1">
    <location>
        <begin position="32"/>
        <end position="169"/>
    </location>
</feature>
<proteinExistence type="predicted"/>
<evidence type="ECO:0000313" key="3">
    <source>
        <dbReference type="Proteomes" id="UP001597349"/>
    </source>
</evidence>
<name>A0ABW4WAX5_9HYPH</name>
<gene>
    <name evidence="2" type="ORF">ACFSQT_12155</name>
</gene>